<gene>
    <name evidence="2" type="ordered locus">LOC_Os11g09800</name>
</gene>
<name>Q2R966_ORYSJ</name>
<feature type="compositionally biased region" description="Pro residues" evidence="1">
    <location>
        <begin position="102"/>
        <end position="113"/>
    </location>
</feature>
<dbReference type="AlphaFoldDB" id="Q2R966"/>
<dbReference type="EMBL" id="AC145321">
    <property type="protein sequence ID" value="AAX95059.1"/>
    <property type="molecule type" value="Genomic_DNA"/>
</dbReference>
<reference evidence="3" key="1">
    <citation type="journal article" date="2005" name="Nature">
        <title>The map-based sequence of the rice genome.</title>
        <authorList>
            <consortium name="International rice genome sequencing project (IRGSP)"/>
            <person name="Matsumoto T."/>
            <person name="Wu J."/>
            <person name="Kanamori H."/>
            <person name="Katayose Y."/>
            <person name="Fujisawa M."/>
            <person name="Namiki N."/>
            <person name="Mizuno H."/>
            <person name="Yamamoto K."/>
            <person name="Antonio B.A."/>
            <person name="Baba T."/>
            <person name="Sakata K."/>
            <person name="Nagamura Y."/>
            <person name="Aoki H."/>
            <person name="Arikawa K."/>
            <person name="Arita K."/>
            <person name="Bito T."/>
            <person name="Chiden Y."/>
            <person name="Fujitsuka N."/>
            <person name="Fukunaka R."/>
            <person name="Hamada M."/>
            <person name="Harada C."/>
            <person name="Hayashi A."/>
            <person name="Hijishita S."/>
            <person name="Honda M."/>
            <person name="Hosokawa S."/>
            <person name="Ichikawa Y."/>
            <person name="Idonuma A."/>
            <person name="Iijima M."/>
            <person name="Ikeda M."/>
            <person name="Ikeno M."/>
            <person name="Ito K."/>
            <person name="Ito S."/>
            <person name="Ito T."/>
            <person name="Ito Y."/>
            <person name="Ito Y."/>
            <person name="Iwabuchi A."/>
            <person name="Kamiya K."/>
            <person name="Karasawa W."/>
            <person name="Kurita K."/>
            <person name="Katagiri S."/>
            <person name="Kikuta A."/>
            <person name="Kobayashi H."/>
            <person name="Kobayashi N."/>
            <person name="Machita K."/>
            <person name="Maehara T."/>
            <person name="Masukawa M."/>
            <person name="Mizubayashi T."/>
            <person name="Mukai Y."/>
            <person name="Nagasaki H."/>
            <person name="Nagata Y."/>
            <person name="Naito S."/>
            <person name="Nakashima M."/>
            <person name="Nakama Y."/>
            <person name="Nakamichi Y."/>
            <person name="Nakamura M."/>
            <person name="Meguro A."/>
            <person name="Negishi M."/>
            <person name="Ohta I."/>
            <person name="Ohta T."/>
            <person name="Okamoto M."/>
            <person name="Ono N."/>
            <person name="Saji S."/>
            <person name="Sakaguchi M."/>
            <person name="Sakai K."/>
            <person name="Shibata M."/>
            <person name="Shimokawa T."/>
            <person name="Song J."/>
            <person name="Takazaki Y."/>
            <person name="Terasawa K."/>
            <person name="Tsugane M."/>
            <person name="Tsuji K."/>
            <person name="Ueda S."/>
            <person name="Waki K."/>
            <person name="Yamagata H."/>
            <person name="Yamamoto M."/>
            <person name="Yamamoto S."/>
            <person name="Yamane H."/>
            <person name="Yoshiki S."/>
            <person name="Yoshihara R."/>
            <person name="Yukawa K."/>
            <person name="Zhong H."/>
            <person name="Yano M."/>
            <person name="Yuan Q."/>
            <person name="Ouyang S."/>
            <person name="Liu J."/>
            <person name="Jones K.M."/>
            <person name="Gansberger K."/>
            <person name="Moffat K."/>
            <person name="Hill J."/>
            <person name="Bera J."/>
            <person name="Fadrosh D."/>
            <person name="Jin S."/>
            <person name="Johri S."/>
            <person name="Kim M."/>
            <person name="Overton L."/>
            <person name="Reardon M."/>
            <person name="Tsitrin T."/>
            <person name="Vuong H."/>
            <person name="Weaver B."/>
            <person name="Ciecko A."/>
            <person name="Tallon L."/>
            <person name="Jackson J."/>
            <person name="Pai G."/>
            <person name="Aken S.V."/>
            <person name="Utterback T."/>
            <person name="Reidmuller S."/>
            <person name="Feldblyum T."/>
            <person name="Hsiao J."/>
            <person name="Zismann V."/>
            <person name="Iobst S."/>
            <person name="de Vazeille A.R."/>
            <person name="Buell C.R."/>
            <person name="Ying K."/>
            <person name="Li Y."/>
            <person name="Lu T."/>
            <person name="Huang Y."/>
            <person name="Zhao Q."/>
            <person name="Feng Q."/>
            <person name="Zhang L."/>
            <person name="Zhu J."/>
            <person name="Weng Q."/>
            <person name="Mu J."/>
            <person name="Lu Y."/>
            <person name="Fan D."/>
            <person name="Liu Y."/>
            <person name="Guan J."/>
            <person name="Zhang Y."/>
            <person name="Yu S."/>
            <person name="Liu X."/>
            <person name="Zhang Y."/>
            <person name="Hong G."/>
            <person name="Han B."/>
            <person name="Choisne N."/>
            <person name="Demange N."/>
            <person name="Orjeda G."/>
            <person name="Samain S."/>
            <person name="Cattolico L."/>
            <person name="Pelletier E."/>
            <person name="Couloux A."/>
            <person name="Segurens B."/>
            <person name="Wincker P."/>
            <person name="D'Hont A."/>
            <person name="Scarpelli C."/>
            <person name="Weissenbach J."/>
            <person name="Salanoubat M."/>
            <person name="Quetier F."/>
            <person name="Yu Y."/>
            <person name="Kim H.R."/>
            <person name="Rambo T."/>
            <person name="Currie J."/>
            <person name="Collura K."/>
            <person name="Luo M."/>
            <person name="Yang T."/>
            <person name="Ammiraju J.S.S."/>
            <person name="Engler F."/>
            <person name="Soderlund C."/>
            <person name="Wing R.A."/>
            <person name="Palmer L.E."/>
            <person name="de la Bastide M."/>
            <person name="Spiegel L."/>
            <person name="Nascimento L."/>
            <person name="Zutavern T."/>
            <person name="O'Shaughnessy A."/>
            <person name="Dike S."/>
            <person name="Dedhia N."/>
            <person name="Preston R."/>
            <person name="Balija V."/>
            <person name="McCombie W.R."/>
            <person name="Chow T."/>
            <person name="Chen H."/>
            <person name="Chung M."/>
            <person name="Chen C."/>
            <person name="Shaw J."/>
            <person name="Wu H."/>
            <person name="Hsiao K."/>
            <person name="Chao Y."/>
            <person name="Chu M."/>
            <person name="Cheng C."/>
            <person name="Hour A."/>
            <person name="Lee P."/>
            <person name="Lin S."/>
            <person name="Lin Y."/>
            <person name="Liou J."/>
            <person name="Liu S."/>
            <person name="Hsing Y."/>
            <person name="Raghuvanshi S."/>
            <person name="Mohanty A."/>
            <person name="Bharti A.K."/>
            <person name="Gaur A."/>
            <person name="Gupta V."/>
            <person name="Kumar D."/>
            <person name="Ravi V."/>
            <person name="Vij S."/>
            <person name="Kapur A."/>
            <person name="Khurana P."/>
            <person name="Khurana P."/>
            <person name="Khurana J.P."/>
            <person name="Tyagi A.K."/>
            <person name="Gaikwad K."/>
            <person name="Singh A."/>
            <person name="Dalal V."/>
            <person name="Srivastava S."/>
            <person name="Dixit A."/>
            <person name="Pal A.K."/>
            <person name="Ghazi I.A."/>
            <person name="Yadav M."/>
            <person name="Pandit A."/>
            <person name="Bhargava A."/>
            <person name="Sureshbabu K."/>
            <person name="Batra K."/>
            <person name="Sharma T.R."/>
            <person name="Mohapatra T."/>
            <person name="Singh N.K."/>
            <person name="Messing J."/>
            <person name="Nelson A.B."/>
            <person name="Fuks G."/>
            <person name="Kavchok S."/>
            <person name="Keizer G."/>
            <person name="Linton E."/>
            <person name="Llaca V."/>
            <person name="Song R."/>
            <person name="Tanyolac B."/>
            <person name="Young S."/>
            <person name="Ho-Il K."/>
            <person name="Hahn J.H."/>
            <person name="Sangsakoo G."/>
            <person name="Vanavichit A."/>
            <person name="de Mattos Luiz.A.T."/>
            <person name="Zimmer P.D."/>
            <person name="Malone G."/>
            <person name="Dellagostin O."/>
            <person name="de Oliveira A.C."/>
            <person name="Bevan M."/>
            <person name="Bancroft I."/>
            <person name="Minx P."/>
            <person name="Cordum H."/>
            <person name="Wilson R."/>
            <person name="Cheng Z."/>
            <person name="Jin W."/>
            <person name="Jiang J."/>
            <person name="Leong S.A."/>
            <person name="Iwama H."/>
            <person name="Gojobori T."/>
            <person name="Itoh T."/>
            <person name="Niimura Y."/>
            <person name="Fujii Y."/>
            <person name="Habara T."/>
            <person name="Sakai H."/>
            <person name="Sato Y."/>
            <person name="Wilson G."/>
            <person name="Kumar K."/>
            <person name="McCouch S."/>
            <person name="Juretic N."/>
            <person name="Hoen D."/>
            <person name="Wright S."/>
            <person name="Bruskiewich R."/>
            <person name="Bureau T."/>
            <person name="Miyao A."/>
            <person name="Hirochika H."/>
            <person name="Nishikawa T."/>
            <person name="Kadowaki K."/>
            <person name="Sugiura M."/>
            <person name="Burr B."/>
            <person name="Sasaki T."/>
        </authorList>
    </citation>
    <scope>NUCLEOTIDE SEQUENCE [LARGE SCALE GENOMIC DNA]</scope>
    <source>
        <strain evidence="3">cv. Nipponbare</strain>
    </source>
</reference>
<proteinExistence type="predicted"/>
<organism evidence="2 3">
    <name type="scientific">Oryza sativa subsp. japonica</name>
    <name type="common">Rice</name>
    <dbReference type="NCBI Taxonomy" id="39947"/>
    <lineage>
        <taxon>Eukaryota</taxon>
        <taxon>Viridiplantae</taxon>
        <taxon>Streptophyta</taxon>
        <taxon>Embryophyta</taxon>
        <taxon>Tracheophyta</taxon>
        <taxon>Spermatophyta</taxon>
        <taxon>Magnoliopsida</taxon>
        <taxon>Liliopsida</taxon>
        <taxon>Poales</taxon>
        <taxon>Poaceae</taxon>
        <taxon>BOP clade</taxon>
        <taxon>Oryzoideae</taxon>
        <taxon>Oryzeae</taxon>
        <taxon>Oryzinae</taxon>
        <taxon>Oryza</taxon>
        <taxon>Oryza sativa</taxon>
    </lineage>
</organism>
<evidence type="ECO:0000313" key="3">
    <source>
        <dbReference type="Proteomes" id="UP000000763"/>
    </source>
</evidence>
<protein>
    <submittedName>
        <fullName evidence="2">Uncharacterized protein</fullName>
    </submittedName>
</protein>
<evidence type="ECO:0000256" key="1">
    <source>
        <dbReference type="SAM" id="MobiDB-lite"/>
    </source>
</evidence>
<feature type="region of interest" description="Disordered" evidence="1">
    <location>
        <begin position="1"/>
        <end position="44"/>
    </location>
</feature>
<accession>Q2R966</accession>
<reference evidence="3" key="2">
    <citation type="journal article" date="2008" name="Nucleic Acids Res.">
        <title>The rice annotation project database (RAP-DB): 2008 update.</title>
        <authorList>
            <consortium name="The rice annotation project (RAP)"/>
        </authorList>
    </citation>
    <scope>GENOME REANNOTATION</scope>
    <source>
        <strain evidence="3">cv. Nipponbare</strain>
    </source>
</reference>
<sequence length="113" mass="11161">MGGGGEGSGRWVGARLTTGRGGGRGAEVARAPAGGEEPRPKAHIHTRCPYTEKTERRGMDERLLIGGDDVQACSASSPADGAPVLGVSSIGDASVSSAADGTPPPPSGPSLVV</sequence>
<feature type="compositionally biased region" description="Gly residues" evidence="1">
    <location>
        <begin position="1"/>
        <end position="10"/>
    </location>
</feature>
<feature type="compositionally biased region" description="Low complexity" evidence="1">
    <location>
        <begin position="26"/>
        <end position="35"/>
    </location>
</feature>
<feature type="region of interest" description="Disordered" evidence="1">
    <location>
        <begin position="93"/>
        <end position="113"/>
    </location>
</feature>
<dbReference type="Proteomes" id="UP000000763">
    <property type="component" value="Chromosome 11"/>
</dbReference>
<evidence type="ECO:0000313" key="2">
    <source>
        <dbReference type="EMBL" id="AAX95059.1"/>
    </source>
</evidence>